<feature type="region of interest" description="Disordered" evidence="14">
    <location>
        <begin position="1"/>
        <end position="52"/>
    </location>
</feature>
<comment type="subunit">
    <text evidence="4">Component of the EKC/KEOPS complex composed of at least BUD32, CGI121, GON7, KAE1 and PCC1; the whole complex dimerizes.</text>
</comment>
<dbReference type="AlphaFoldDB" id="A0A1E1LJL2"/>
<evidence type="ECO:0000256" key="13">
    <source>
        <dbReference type="ARBA" id="ARBA00025393"/>
    </source>
</evidence>
<sequence length="121" mass="13024">MPPSPTPPPTDSPSTSTSALKASYSSPTNKDFTYSTTLPPLSTSSSNPLSASLSTVDKTAYLSALMQATSKMQEDINRELTKRMEEDNLKAAAVSGEVKGGIKMDEKKEEENYGEEVVEED</sequence>
<dbReference type="GO" id="GO:0008033">
    <property type="term" value="P:tRNA processing"/>
    <property type="evidence" value="ECO:0007669"/>
    <property type="project" value="UniProtKB-KW"/>
</dbReference>
<evidence type="ECO:0000256" key="14">
    <source>
        <dbReference type="SAM" id="MobiDB-lite"/>
    </source>
</evidence>
<evidence type="ECO:0000256" key="8">
    <source>
        <dbReference type="ARBA" id="ARBA00022895"/>
    </source>
</evidence>
<evidence type="ECO:0000256" key="1">
    <source>
        <dbReference type="ARBA" id="ARBA00004123"/>
    </source>
</evidence>
<dbReference type="GO" id="GO:0005634">
    <property type="term" value="C:nucleus"/>
    <property type="evidence" value="ECO:0007669"/>
    <property type="project" value="UniProtKB-SubCell"/>
</dbReference>
<evidence type="ECO:0000256" key="6">
    <source>
        <dbReference type="ARBA" id="ARBA00022454"/>
    </source>
</evidence>
<comment type="similarity">
    <text evidence="3">Belongs to the GON7 family.</text>
</comment>
<protein>
    <recommendedName>
        <fullName evidence="5">EKC/KEOPS complex subunit GON7</fullName>
    </recommendedName>
</protein>
<accession>A0A1E1LJL2</accession>
<dbReference type="InterPro" id="IPR014849">
    <property type="entry name" value="EKC/KEOPS_Gon7"/>
</dbReference>
<keyword evidence="8" id="KW-0779">Telomere</keyword>
<comment type="subcellular location">
    <subcellularLocation>
        <location evidence="2">Chromosome</location>
        <location evidence="2">Telomere</location>
    </subcellularLocation>
    <subcellularLocation>
        <location evidence="1">Nucleus</location>
    </subcellularLocation>
</comment>
<organism evidence="15 16">
    <name type="scientific">Rhynchosporium agropyri</name>
    <dbReference type="NCBI Taxonomy" id="914238"/>
    <lineage>
        <taxon>Eukaryota</taxon>
        <taxon>Fungi</taxon>
        <taxon>Dikarya</taxon>
        <taxon>Ascomycota</taxon>
        <taxon>Pezizomycotina</taxon>
        <taxon>Leotiomycetes</taxon>
        <taxon>Helotiales</taxon>
        <taxon>Ploettnerulaceae</taxon>
        <taxon>Rhynchosporium</taxon>
    </lineage>
</organism>
<dbReference type="EMBL" id="FJUX01000131">
    <property type="protein sequence ID" value="CZT10685.1"/>
    <property type="molecule type" value="Genomic_DNA"/>
</dbReference>
<evidence type="ECO:0000256" key="10">
    <source>
        <dbReference type="ARBA" id="ARBA00023159"/>
    </source>
</evidence>
<evidence type="ECO:0000256" key="7">
    <source>
        <dbReference type="ARBA" id="ARBA00022694"/>
    </source>
</evidence>
<dbReference type="Proteomes" id="UP000178912">
    <property type="component" value="Unassembled WGS sequence"/>
</dbReference>
<feature type="compositionally biased region" description="Basic and acidic residues" evidence="14">
    <location>
        <begin position="100"/>
        <end position="111"/>
    </location>
</feature>
<keyword evidence="11" id="KW-0804">Transcription</keyword>
<evidence type="ECO:0000256" key="11">
    <source>
        <dbReference type="ARBA" id="ARBA00023163"/>
    </source>
</evidence>
<comment type="function">
    <text evidence="13">Component of the EKC/KEOPS complex that is required for the formation of a threonylcarbamoyl group on adenosine at position 37 (t(6)A37) in tRNAs that read codons beginning with adenine. The complex is probably involved in the transfer of the threonylcarbamoyl moiety of threonylcarbamoyl-AMP (TC-AMP) to the N6 group of A37. GON7 likely plays a supporting role to the catalytic subunit KAE1 in the complex. The EKC/KEOPS complex also promotes both telomere uncapping and telomere elongation. The complex is required for efficient recruitment of transcriptional coactivators.</text>
</comment>
<proteinExistence type="inferred from homology"/>
<keyword evidence="6" id="KW-0158">Chromosome</keyword>
<evidence type="ECO:0000256" key="3">
    <source>
        <dbReference type="ARBA" id="ARBA00008529"/>
    </source>
</evidence>
<dbReference type="GO" id="GO:0000781">
    <property type="term" value="C:chromosome, telomeric region"/>
    <property type="evidence" value="ECO:0007669"/>
    <property type="project" value="UniProtKB-SubCell"/>
</dbReference>
<feature type="compositionally biased region" description="Acidic residues" evidence="14">
    <location>
        <begin position="112"/>
        <end position="121"/>
    </location>
</feature>
<keyword evidence="10" id="KW-0010">Activator</keyword>
<dbReference type="OrthoDB" id="2288868at2759"/>
<dbReference type="Pfam" id="PF08738">
    <property type="entry name" value="Gon7"/>
    <property type="match status" value="1"/>
</dbReference>
<keyword evidence="9" id="KW-0805">Transcription regulation</keyword>
<feature type="compositionally biased region" description="Polar residues" evidence="14">
    <location>
        <begin position="19"/>
        <end position="34"/>
    </location>
</feature>
<evidence type="ECO:0000256" key="2">
    <source>
        <dbReference type="ARBA" id="ARBA00004574"/>
    </source>
</evidence>
<feature type="compositionally biased region" description="Pro residues" evidence="14">
    <location>
        <begin position="1"/>
        <end position="11"/>
    </location>
</feature>
<evidence type="ECO:0000256" key="9">
    <source>
        <dbReference type="ARBA" id="ARBA00023015"/>
    </source>
</evidence>
<feature type="region of interest" description="Disordered" evidence="14">
    <location>
        <begin position="96"/>
        <end position="121"/>
    </location>
</feature>
<keyword evidence="7" id="KW-0819">tRNA processing</keyword>
<feature type="compositionally biased region" description="Low complexity" evidence="14">
    <location>
        <begin position="35"/>
        <end position="52"/>
    </location>
</feature>
<evidence type="ECO:0000256" key="4">
    <source>
        <dbReference type="ARBA" id="ARBA00011534"/>
    </source>
</evidence>
<evidence type="ECO:0000313" key="16">
    <source>
        <dbReference type="Proteomes" id="UP000178912"/>
    </source>
</evidence>
<name>A0A1E1LJL2_9HELO</name>
<evidence type="ECO:0000313" key="15">
    <source>
        <dbReference type="EMBL" id="CZT10685.1"/>
    </source>
</evidence>
<evidence type="ECO:0000256" key="5">
    <source>
        <dbReference type="ARBA" id="ARBA00019746"/>
    </source>
</evidence>
<gene>
    <name evidence="15" type="ORF">RAG0_15098</name>
</gene>
<keyword evidence="12" id="KW-0539">Nucleus</keyword>
<evidence type="ECO:0000256" key="12">
    <source>
        <dbReference type="ARBA" id="ARBA00023242"/>
    </source>
</evidence>
<reference evidence="16" key="1">
    <citation type="submission" date="2016-03" db="EMBL/GenBank/DDBJ databases">
        <authorList>
            <person name="Guldener U."/>
        </authorList>
    </citation>
    <scope>NUCLEOTIDE SEQUENCE [LARGE SCALE GENOMIC DNA]</scope>
    <source>
        <strain evidence="16">04CH-RAC-A.6.1</strain>
    </source>
</reference>
<keyword evidence="16" id="KW-1185">Reference proteome</keyword>